<dbReference type="FunFam" id="3.40.50.150:FF:000146">
    <property type="entry name" value="Acetylserotonin O-methyltransferase"/>
    <property type="match status" value="1"/>
</dbReference>
<dbReference type="InterPro" id="IPR016461">
    <property type="entry name" value="COMT-like"/>
</dbReference>
<proteinExistence type="predicted"/>
<dbReference type="PROSITE" id="PS51683">
    <property type="entry name" value="SAM_OMT_II"/>
    <property type="match status" value="1"/>
</dbReference>
<evidence type="ECO:0000259" key="5">
    <source>
        <dbReference type="Pfam" id="PF00891"/>
    </source>
</evidence>
<dbReference type="Gene3D" id="1.10.10.10">
    <property type="entry name" value="Winged helix-like DNA-binding domain superfamily/Winged helix DNA-binding domain"/>
    <property type="match status" value="1"/>
</dbReference>
<name>A0A150GAC3_GONPE</name>
<evidence type="ECO:0000259" key="6">
    <source>
        <dbReference type="Pfam" id="PF08100"/>
    </source>
</evidence>
<keyword evidence="8" id="KW-1185">Reference proteome</keyword>
<dbReference type="Gene3D" id="3.40.50.150">
    <property type="entry name" value="Vaccinia Virus protein VP39"/>
    <property type="match status" value="1"/>
</dbReference>
<organism evidence="7 8">
    <name type="scientific">Gonium pectorale</name>
    <name type="common">Green alga</name>
    <dbReference type="NCBI Taxonomy" id="33097"/>
    <lineage>
        <taxon>Eukaryota</taxon>
        <taxon>Viridiplantae</taxon>
        <taxon>Chlorophyta</taxon>
        <taxon>core chlorophytes</taxon>
        <taxon>Chlorophyceae</taxon>
        <taxon>CS clade</taxon>
        <taxon>Chlamydomonadales</taxon>
        <taxon>Volvocaceae</taxon>
        <taxon>Gonium</taxon>
    </lineage>
</organism>
<dbReference type="InterPro" id="IPR029063">
    <property type="entry name" value="SAM-dependent_MTases_sf"/>
</dbReference>
<dbReference type="Pfam" id="PF08100">
    <property type="entry name" value="Dimerisation"/>
    <property type="match status" value="1"/>
</dbReference>
<sequence length="375" mass="39388">MAEPSTRPDPAPVLDLLNAFRSSQALFAAVNLRLFECLAAAGDSKQLTVPELADAVRNRRGEGDGDGDGKGVSVDGLDRLCRACTALGLLDSPAPGCFALTPVAATYLVSSSPVSLTGYCTHSQQVVWPLFAELPAAVASGSNVWQRAFGQGGADVFARIYSTPPDVLRFMRGMHSFASLSAQAVVTAFDLSFASTLLDLGGATGAIAAAACEVYPGLASAVVVDLPHVVAAAEAHFAPPADGPCGGGRLRWLAADFFGEREKLPQQVDLIVLSRILHDWDPPRCEVLLELSYSLLRPGGAVLVAEMLLQPDRLGPRAAVLQDLNMLCQTHGRERSAEEYAAMLAAAGFECAEGRRTGSYLDAVLARKPLPTAAS</sequence>
<dbReference type="InterPro" id="IPR036390">
    <property type="entry name" value="WH_DNA-bd_sf"/>
</dbReference>
<evidence type="ECO:0000256" key="3">
    <source>
        <dbReference type="ARBA" id="ARBA00022691"/>
    </source>
</evidence>
<protein>
    <recommendedName>
        <fullName evidence="9">O-methyltransferase domain-containing protein</fullName>
    </recommendedName>
</protein>
<dbReference type="PANTHER" id="PTHR43712:SF2">
    <property type="entry name" value="O-METHYLTRANSFERASE CICE"/>
    <property type="match status" value="1"/>
</dbReference>
<dbReference type="AlphaFoldDB" id="A0A150GAC3"/>
<dbReference type="GO" id="GO:0046983">
    <property type="term" value="F:protein dimerization activity"/>
    <property type="evidence" value="ECO:0007669"/>
    <property type="project" value="InterPro"/>
</dbReference>
<keyword evidence="3" id="KW-0949">S-adenosyl-L-methionine</keyword>
<dbReference type="EMBL" id="LSYV01000041">
    <property type="protein sequence ID" value="KXZ46784.1"/>
    <property type="molecule type" value="Genomic_DNA"/>
</dbReference>
<accession>A0A150GAC3</accession>
<evidence type="ECO:0000313" key="7">
    <source>
        <dbReference type="EMBL" id="KXZ46784.1"/>
    </source>
</evidence>
<dbReference type="PIRSF" id="PIRSF005739">
    <property type="entry name" value="O-mtase"/>
    <property type="match status" value="1"/>
</dbReference>
<dbReference type="SUPFAM" id="SSF46785">
    <property type="entry name" value="Winged helix' DNA-binding domain"/>
    <property type="match status" value="1"/>
</dbReference>
<evidence type="ECO:0000256" key="4">
    <source>
        <dbReference type="PIRSR" id="PIRSR005739-1"/>
    </source>
</evidence>
<dbReference type="OrthoDB" id="531152at2759"/>
<dbReference type="PANTHER" id="PTHR43712">
    <property type="entry name" value="PUTATIVE (AFU_ORTHOLOGUE AFUA_4G14580)-RELATED"/>
    <property type="match status" value="1"/>
</dbReference>
<dbReference type="Proteomes" id="UP000075714">
    <property type="component" value="Unassembled WGS sequence"/>
</dbReference>
<dbReference type="GO" id="GO:0008171">
    <property type="term" value="F:O-methyltransferase activity"/>
    <property type="evidence" value="ECO:0007669"/>
    <property type="project" value="InterPro"/>
</dbReference>
<keyword evidence="2" id="KW-0808">Transferase</keyword>
<evidence type="ECO:0008006" key="9">
    <source>
        <dbReference type="Google" id="ProtNLM"/>
    </source>
</evidence>
<feature type="domain" description="O-methyltransferase C-terminal" evidence="5">
    <location>
        <begin position="131"/>
        <end position="350"/>
    </location>
</feature>
<dbReference type="Pfam" id="PF00891">
    <property type="entry name" value="Methyltransf_2"/>
    <property type="match status" value="1"/>
</dbReference>
<dbReference type="SUPFAM" id="SSF53335">
    <property type="entry name" value="S-adenosyl-L-methionine-dependent methyltransferases"/>
    <property type="match status" value="1"/>
</dbReference>
<evidence type="ECO:0000256" key="2">
    <source>
        <dbReference type="ARBA" id="ARBA00022679"/>
    </source>
</evidence>
<evidence type="ECO:0000256" key="1">
    <source>
        <dbReference type="ARBA" id="ARBA00022603"/>
    </source>
</evidence>
<dbReference type="GO" id="GO:0032259">
    <property type="term" value="P:methylation"/>
    <property type="evidence" value="ECO:0007669"/>
    <property type="project" value="UniProtKB-KW"/>
</dbReference>
<dbReference type="InterPro" id="IPR012967">
    <property type="entry name" value="COMT_dimerisation"/>
</dbReference>
<dbReference type="InterPro" id="IPR001077">
    <property type="entry name" value="COMT_C"/>
</dbReference>
<feature type="domain" description="O-methyltransferase dimerisation" evidence="6">
    <location>
        <begin position="14"/>
        <end position="110"/>
    </location>
</feature>
<feature type="active site" description="Proton acceptor" evidence="4">
    <location>
        <position position="278"/>
    </location>
</feature>
<dbReference type="STRING" id="33097.A0A150GAC3"/>
<reference evidence="8" key="1">
    <citation type="journal article" date="2016" name="Nat. Commun.">
        <title>The Gonium pectorale genome demonstrates co-option of cell cycle regulation during the evolution of multicellularity.</title>
        <authorList>
            <person name="Hanschen E.R."/>
            <person name="Marriage T.N."/>
            <person name="Ferris P.J."/>
            <person name="Hamaji T."/>
            <person name="Toyoda A."/>
            <person name="Fujiyama A."/>
            <person name="Neme R."/>
            <person name="Noguchi H."/>
            <person name="Minakuchi Y."/>
            <person name="Suzuki M."/>
            <person name="Kawai-Toyooka H."/>
            <person name="Smith D.R."/>
            <person name="Sparks H."/>
            <person name="Anderson J."/>
            <person name="Bakaric R."/>
            <person name="Luria V."/>
            <person name="Karger A."/>
            <person name="Kirschner M.W."/>
            <person name="Durand P.M."/>
            <person name="Michod R.E."/>
            <person name="Nozaki H."/>
            <person name="Olson B.J."/>
        </authorList>
    </citation>
    <scope>NUCLEOTIDE SEQUENCE [LARGE SCALE GENOMIC DNA]</scope>
    <source>
        <strain evidence="8">NIES-2863</strain>
    </source>
</reference>
<dbReference type="InterPro" id="IPR036388">
    <property type="entry name" value="WH-like_DNA-bd_sf"/>
</dbReference>
<evidence type="ECO:0000313" key="8">
    <source>
        <dbReference type="Proteomes" id="UP000075714"/>
    </source>
</evidence>
<gene>
    <name evidence="7" type="ORF">GPECTOR_40g518</name>
</gene>
<keyword evidence="1" id="KW-0489">Methyltransferase</keyword>
<comment type="caution">
    <text evidence="7">The sequence shown here is derived from an EMBL/GenBank/DDBJ whole genome shotgun (WGS) entry which is preliminary data.</text>
</comment>